<accession>A0A0J0XPW5</accession>
<dbReference type="Proteomes" id="UP000053611">
    <property type="component" value="Unassembled WGS sequence"/>
</dbReference>
<dbReference type="STRING" id="879819.A0A0J0XPW5"/>
<comment type="similarity">
    <text evidence="1">Belongs to the NKAP family.</text>
</comment>
<dbReference type="InterPro" id="IPR009269">
    <property type="entry name" value="NKAP_C"/>
</dbReference>
<dbReference type="AlphaFoldDB" id="A0A0J0XPW5"/>
<feature type="domain" description="NF-kappa-B-activating protein C-terminal" evidence="4">
    <location>
        <begin position="1"/>
        <end position="86"/>
    </location>
</feature>
<dbReference type="GO" id="GO:0003682">
    <property type="term" value="F:chromatin binding"/>
    <property type="evidence" value="ECO:0007669"/>
    <property type="project" value="InterPro"/>
</dbReference>
<dbReference type="InterPro" id="IPR040466">
    <property type="entry name" value="NKAP"/>
</dbReference>
<name>A0A0J0XPW5_9TREE</name>
<evidence type="ECO:0000313" key="6">
    <source>
        <dbReference type="Proteomes" id="UP000053611"/>
    </source>
</evidence>
<dbReference type="GeneID" id="28983508"/>
<dbReference type="GO" id="GO:0005634">
    <property type="term" value="C:nucleus"/>
    <property type="evidence" value="ECO:0007669"/>
    <property type="project" value="TreeGrafter"/>
</dbReference>
<dbReference type="RefSeq" id="XP_018279624.1">
    <property type="nucleotide sequence ID" value="XM_018422905.1"/>
</dbReference>
<organism evidence="5 6">
    <name type="scientific">Cutaneotrichosporon oleaginosum</name>
    <dbReference type="NCBI Taxonomy" id="879819"/>
    <lineage>
        <taxon>Eukaryota</taxon>
        <taxon>Fungi</taxon>
        <taxon>Dikarya</taxon>
        <taxon>Basidiomycota</taxon>
        <taxon>Agaricomycotina</taxon>
        <taxon>Tremellomycetes</taxon>
        <taxon>Trichosporonales</taxon>
        <taxon>Trichosporonaceae</taxon>
        <taxon>Cutaneotrichosporon</taxon>
    </lineage>
</organism>
<dbReference type="Pfam" id="PF06047">
    <property type="entry name" value="Nkap_C"/>
    <property type="match status" value="1"/>
</dbReference>
<dbReference type="PANTHER" id="PTHR13087">
    <property type="entry name" value="NF-KAPPA B ACTIVATING PROTEIN"/>
    <property type="match status" value="1"/>
</dbReference>
<dbReference type="EMBL" id="KQ087198">
    <property type="protein sequence ID" value="KLT43133.1"/>
    <property type="molecule type" value="Genomic_DNA"/>
</dbReference>
<feature type="coiled-coil region" evidence="2">
    <location>
        <begin position="46"/>
        <end position="73"/>
    </location>
</feature>
<evidence type="ECO:0000313" key="5">
    <source>
        <dbReference type="EMBL" id="KLT43133.1"/>
    </source>
</evidence>
<gene>
    <name evidence="5" type="ORF">CC85DRAFT_284888</name>
</gene>
<evidence type="ECO:0000256" key="2">
    <source>
        <dbReference type="SAM" id="Coils"/>
    </source>
</evidence>
<evidence type="ECO:0000256" key="3">
    <source>
        <dbReference type="SAM" id="MobiDB-lite"/>
    </source>
</evidence>
<reference evidence="5 6" key="1">
    <citation type="submission" date="2015-03" db="EMBL/GenBank/DDBJ databases">
        <title>Genomics and transcriptomics of the oil-accumulating basidiomycete yeast T. oleaginosus allow insights into substrate utilization and the diverse evolutionary trajectories of mating systems in fungi.</title>
        <authorList>
            <consortium name="DOE Joint Genome Institute"/>
            <person name="Kourist R."/>
            <person name="Kracht O."/>
            <person name="Bracharz F."/>
            <person name="Lipzen A."/>
            <person name="Nolan M."/>
            <person name="Ohm R."/>
            <person name="Grigoriev I."/>
            <person name="Sun S."/>
            <person name="Heitman J."/>
            <person name="Bruck T."/>
            <person name="Nowrousian M."/>
        </authorList>
    </citation>
    <scope>NUCLEOTIDE SEQUENCE [LARGE SCALE GENOMIC DNA]</scope>
    <source>
        <strain evidence="5 6">IBC0246</strain>
    </source>
</reference>
<keyword evidence="2" id="KW-0175">Coiled coil</keyword>
<protein>
    <submittedName>
        <fullName evidence="5">DUF926-domain-containing protein</fullName>
    </submittedName>
</protein>
<evidence type="ECO:0000259" key="4">
    <source>
        <dbReference type="Pfam" id="PF06047"/>
    </source>
</evidence>
<dbReference type="PANTHER" id="PTHR13087:SF0">
    <property type="entry name" value="NFKB ACTIVATING PROTEIN LIKE"/>
    <property type="match status" value="1"/>
</dbReference>
<sequence>MAAYLQKGERIPRRGEIGIDPAKIASYEAAGFVMSGSRHVRMNAVRQRKEAQVVSAEEKRAALLAQRESAQAREGAIISQFREMVDERLAVEERRARERGREQRGREQRDKEREERGRRA</sequence>
<proteinExistence type="inferred from homology"/>
<dbReference type="GO" id="GO:0010468">
    <property type="term" value="P:regulation of gene expression"/>
    <property type="evidence" value="ECO:0007669"/>
    <property type="project" value="TreeGrafter"/>
</dbReference>
<evidence type="ECO:0000256" key="1">
    <source>
        <dbReference type="ARBA" id="ARBA00009313"/>
    </source>
</evidence>
<keyword evidence="6" id="KW-1185">Reference proteome</keyword>
<dbReference type="OrthoDB" id="273141at2759"/>
<feature type="region of interest" description="Disordered" evidence="3">
    <location>
        <begin position="93"/>
        <end position="120"/>
    </location>
</feature>